<dbReference type="GO" id="GO:0050308">
    <property type="term" value="F:sugar-phosphatase activity"/>
    <property type="evidence" value="ECO:0007669"/>
    <property type="project" value="TreeGrafter"/>
</dbReference>
<evidence type="ECO:0000256" key="2">
    <source>
        <dbReference type="ARBA" id="ARBA00022801"/>
    </source>
</evidence>
<sequence>MSSSKFLLLTIVSGLLASGQAADAVTRKPGHPMDEQLVMTVVLSRHGVRSPTWAPERLNRYSATPWPTWQAQPGYLTDRGFQLLERFGSYNRAALAQHGLLSSEGCSDASSVYIWADTDQRTLESGKALAKGLFPACPPEVHSQPGGGNDPIFHARDTAPTARQTQQIQQDLQARIPAAMAKADPLIDEMQQILQGCKPGVACTPARKPEHLLRESATAVSPGRGDRAVDLLGPLPLASSFSEDLLLEYADDMPEQQLGWGNAGSSEVKHILDLHTIYFDLIHRTPSMAQLEATSMLRHIAMTLSQRATGTPSPDAVGPGDAKVVYFVGHDTNLAGVASLLGVHWKLDGRDDDTPPGTQLAFQLWRVGHRYEIRIQVAMQTLEQMRHLEQLTLTSPPARQELTVPTCAPQQCNVEQFVSLHP</sequence>
<evidence type="ECO:0000313" key="5">
    <source>
        <dbReference type="Proteomes" id="UP000321820"/>
    </source>
</evidence>
<evidence type="ECO:0000313" key="4">
    <source>
        <dbReference type="EMBL" id="QEE30337.1"/>
    </source>
</evidence>
<dbReference type="GO" id="GO:0030288">
    <property type="term" value="C:outer membrane-bounded periplasmic space"/>
    <property type="evidence" value="ECO:0007669"/>
    <property type="project" value="TreeGrafter"/>
</dbReference>
<protein>
    <submittedName>
        <fullName evidence="4">Histidine-type phosphatase</fullName>
    </submittedName>
</protein>
<dbReference type="PANTHER" id="PTHR11567:SF110">
    <property type="entry name" value="2-PHOSPHOXYLOSE PHOSPHATASE 1"/>
    <property type="match status" value="1"/>
</dbReference>
<dbReference type="PANTHER" id="PTHR11567">
    <property type="entry name" value="ACID PHOSPHATASE-RELATED"/>
    <property type="match status" value="1"/>
</dbReference>
<keyword evidence="2" id="KW-0378">Hydrolase</keyword>
<dbReference type="Proteomes" id="UP000321820">
    <property type="component" value="Chromosome"/>
</dbReference>
<dbReference type="OrthoDB" id="395886at2"/>
<organism evidence="4 5">
    <name type="scientific">Terriglobus albidus</name>
    <dbReference type="NCBI Taxonomy" id="1592106"/>
    <lineage>
        <taxon>Bacteria</taxon>
        <taxon>Pseudomonadati</taxon>
        <taxon>Acidobacteriota</taxon>
        <taxon>Terriglobia</taxon>
        <taxon>Terriglobales</taxon>
        <taxon>Acidobacteriaceae</taxon>
        <taxon>Terriglobus</taxon>
    </lineage>
</organism>
<gene>
    <name evidence="4" type="ORF">FTW19_21545</name>
</gene>
<keyword evidence="5" id="KW-1185">Reference proteome</keyword>
<dbReference type="CDD" id="cd07061">
    <property type="entry name" value="HP_HAP_like"/>
    <property type="match status" value="1"/>
</dbReference>
<accession>A0A5B9EIW8</accession>
<comment type="similarity">
    <text evidence="1">Belongs to the histidine acid phosphatase family.</text>
</comment>
<keyword evidence="3" id="KW-0732">Signal</keyword>
<dbReference type="Gene3D" id="3.40.50.1240">
    <property type="entry name" value="Phosphoglycerate mutase-like"/>
    <property type="match status" value="2"/>
</dbReference>
<name>A0A5B9EIW8_9BACT</name>
<feature type="signal peptide" evidence="3">
    <location>
        <begin position="1"/>
        <end position="24"/>
    </location>
</feature>
<dbReference type="EMBL" id="CP042806">
    <property type="protein sequence ID" value="QEE30337.1"/>
    <property type="molecule type" value="Genomic_DNA"/>
</dbReference>
<dbReference type="InterPro" id="IPR000560">
    <property type="entry name" value="His_Pase_clade-2"/>
</dbReference>
<reference evidence="4 5" key="1">
    <citation type="submission" date="2019-08" db="EMBL/GenBank/DDBJ databases">
        <title>Complete genome sequence of Terriglobus albidus strain ORNL.</title>
        <authorList>
            <person name="Podar M."/>
        </authorList>
    </citation>
    <scope>NUCLEOTIDE SEQUENCE [LARGE SCALE GENOMIC DNA]</scope>
    <source>
        <strain evidence="4 5">ORNL</strain>
    </source>
</reference>
<feature type="chain" id="PRO_5022786246" evidence="3">
    <location>
        <begin position="25"/>
        <end position="422"/>
    </location>
</feature>
<evidence type="ECO:0000256" key="3">
    <source>
        <dbReference type="SAM" id="SignalP"/>
    </source>
</evidence>
<dbReference type="SUPFAM" id="SSF53254">
    <property type="entry name" value="Phosphoglycerate mutase-like"/>
    <property type="match status" value="1"/>
</dbReference>
<evidence type="ECO:0000256" key="1">
    <source>
        <dbReference type="ARBA" id="ARBA00005375"/>
    </source>
</evidence>
<dbReference type="InterPro" id="IPR050645">
    <property type="entry name" value="Histidine_acid_phosphatase"/>
</dbReference>
<dbReference type="AlphaFoldDB" id="A0A5B9EIW8"/>
<dbReference type="Pfam" id="PF00328">
    <property type="entry name" value="His_Phos_2"/>
    <property type="match status" value="1"/>
</dbReference>
<proteinExistence type="inferred from homology"/>
<dbReference type="InterPro" id="IPR029033">
    <property type="entry name" value="His_PPase_superfam"/>
</dbReference>
<dbReference type="KEGG" id="talb:FTW19_21545"/>
<dbReference type="RefSeq" id="WP_147649606.1">
    <property type="nucleotide sequence ID" value="NZ_CP042806.1"/>
</dbReference>